<feature type="domain" description="Methanolan biosynthesis EpsI" evidence="1">
    <location>
        <begin position="8"/>
        <end position="162"/>
    </location>
</feature>
<dbReference type="Proteomes" id="UP001324993">
    <property type="component" value="Chromosome"/>
</dbReference>
<protein>
    <submittedName>
        <fullName evidence="2">Exosortase-associated EpsI family protein</fullName>
    </submittedName>
</protein>
<organism evidence="2 3">
    <name type="scientific">Coraliomargarita algicola</name>
    <dbReference type="NCBI Taxonomy" id="3092156"/>
    <lineage>
        <taxon>Bacteria</taxon>
        <taxon>Pseudomonadati</taxon>
        <taxon>Verrucomicrobiota</taxon>
        <taxon>Opitutia</taxon>
        <taxon>Puniceicoccales</taxon>
        <taxon>Coraliomargaritaceae</taxon>
        <taxon>Coraliomargarita</taxon>
    </lineage>
</organism>
<evidence type="ECO:0000313" key="3">
    <source>
        <dbReference type="Proteomes" id="UP001324993"/>
    </source>
</evidence>
<sequence>MKKILLFIAATLLISSLGLRAYFAFVPPPAATLEEPLAIIVPEVLNGWQIKDLDMAESPESSARISEFLNFDDALFRVFQKGETFVGLYIAYWTPGKASYRWAGAHTPDTCWVLNGWTREDRKYSIPFVYNKIRLEPAEFGVYSKDGSSQNVYFWHLVGGEPFGYDQKGTPNILGALLDVKEYGLNLREEQFFIRLSSNRTLDELKKIGGFEAIIKSLVKIGLEEEVYSSSPEVALR</sequence>
<evidence type="ECO:0000313" key="2">
    <source>
        <dbReference type="EMBL" id="WPJ97966.1"/>
    </source>
</evidence>
<reference evidence="2 3" key="1">
    <citation type="submission" date="2023-11" db="EMBL/GenBank/DDBJ databases">
        <title>Coraliomargarita sp. nov., isolated from marine algae.</title>
        <authorList>
            <person name="Lee J.K."/>
            <person name="Baek J.H."/>
            <person name="Kim J.M."/>
            <person name="Choi D.G."/>
            <person name="Jeon C.O."/>
        </authorList>
    </citation>
    <scope>NUCLEOTIDE SEQUENCE [LARGE SCALE GENOMIC DNA]</scope>
    <source>
        <strain evidence="2 3">J2-16</strain>
    </source>
</reference>
<evidence type="ECO:0000259" key="1">
    <source>
        <dbReference type="Pfam" id="PF11984"/>
    </source>
</evidence>
<name>A0ABZ0RRC6_9BACT</name>
<accession>A0ABZ0RRC6</accession>
<gene>
    <name evidence="2" type="ORF">SH580_09615</name>
</gene>
<keyword evidence="3" id="KW-1185">Reference proteome</keyword>
<proteinExistence type="predicted"/>
<dbReference type="Pfam" id="PF11984">
    <property type="entry name" value="DUF3485"/>
    <property type="match status" value="1"/>
</dbReference>
<dbReference type="RefSeq" id="WP_319834778.1">
    <property type="nucleotide sequence ID" value="NZ_CP138858.1"/>
</dbReference>
<dbReference type="InterPro" id="IPR014263">
    <property type="entry name" value="Methanolan_biosynth_EpsI"/>
</dbReference>
<dbReference type="EMBL" id="CP138858">
    <property type="protein sequence ID" value="WPJ97966.1"/>
    <property type="molecule type" value="Genomic_DNA"/>
</dbReference>